<dbReference type="Proteomes" id="UP001486565">
    <property type="component" value="Chromosome"/>
</dbReference>
<dbReference type="EMBL" id="CP121687">
    <property type="protein sequence ID" value="WZL71087.1"/>
    <property type="molecule type" value="Genomic_DNA"/>
</dbReference>
<proteinExistence type="predicted"/>
<organism evidence="1 2">
    <name type="scientific">Defluviitalea saccharophila</name>
    <dbReference type="NCBI Taxonomy" id="879970"/>
    <lineage>
        <taxon>Bacteria</taxon>
        <taxon>Bacillati</taxon>
        <taxon>Bacillota</taxon>
        <taxon>Clostridia</taxon>
        <taxon>Lachnospirales</taxon>
        <taxon>Defluviitaleaceae</taxon>
        <taxon>Defluviitalea</taxon>
    </lineage>
</organism>
<keyword evidence="2" id="KW-1185">Reference proteome</keyword>
<evidence type="ECO:0000313" key="1">
    <source>
        <dbReference type="EMBL" id="WZL71087.1"/>
    </source>
</evidence>
<dbReference type="RefSeq" id="WP_341878052.1">
    <property type="nucleotide sequence ID" value="NZ_CP121687.1"/>
</dbReference>
<name>A0ABZ2YAL8_9FIRM</name>
<reference evidence="1 2" key="1">
    <citation type="submission" date="2023-03" db="EMBL/GenBank/DDBJ databases">
        <title>Novel Species.</title>
        <authorList>
            <person name="Ma S."/>
        </authorList>
    </citation>
    <scope>NUCLEOTIDE SEQUENCE [LARGE SCALE GENOMIC DNA]</scope>
    <source>
        <strain evidence="1 2">LIND6LT2</strain>
    </source>
</reference>
<gene>
    <name evidence="1" type="ORF">QBE51_06085</name>
</gene>
<accession>A0ABZ2YAL8</accession>
<protein>
    <submittedName>
        <fullName evidence="1">Uncharacterized protein</fullName>
    </submittedName>
</protein>
<evidence type="ECO:0000313" key="2">
    <source>
        <dbReference type="Proteomes" id="UP001486565"/>
    </source>
</evidence>
<sequence>MDSFQANQFCKHTFLQIYQKNIEEKLQKIDLFLKVSPKKLNIHNTSELLNISEEEVKDIMLKNDISSINPASFFIIMVQGSSYICGLLRRELQRGSKTIYSIEDISYIYQLNPQKVIDAKKESNIDEITSENIKTLFEYIPVQIWE</sequence>